<dbReference type="InterPro" id="IPR020845">
    <property type="entry name" value="AMP-binding_CS"/>
</dbReference>
<dbReference type="EMBL" id="JAAGMR010000206">
    <property type="protein sequence ID" value="NEB93481.1"/>
    <property type="molecule type" value="Genomic_DNA"/>
</dbReference>
<dbReference type="Proteomes" id="UP000470520">
    <property type="component" value="Unassembled WGS sequence"/>
</dbReference>
<dbReference type="InterPro" id="IPR000873">
    <property type="entry name" value="AMP-dep_synth/lig_dom"/>
</dbReference>
<proteinExistence type="predicted"/>
<sequence length="517" mass="54485">MPSGPAVPLDELLRRAAERHPDRVAVRDERGATNYARLDAYADECARALLRLTGGRRTAVGVASVLDQVFAAAFYGAARSGNRIVMVNPLVREPVLEHVFGTAGIEIALVSAETAARLATVRANLPALREVYVVDADRVGPLPEGTRPLADLLAGGGPAAPTLPGPAGVELDSVVCVQFTSGTTGPPKGVQLTHHNLVANAAQAAHALGLDADSVCLNHLPLYHLMHLNAAVYAGATQVLCHDPDPVASFAAAVDTGATHYFGLPARLTRLAADQRLASVVPGSGLRLVASGGSALAPAVAARLRNQLGVPVIQGYGLAELSPLSHNDRPERSKPGSVGPAVPGTECRVVDLETGSDLGPGHPGEVLLRGPQLMTGYLGLPDAADIDAAGWFHTGDVGYQDEDGWLFLVDRIKDVFKVDNELVSPSEIERILLHDADVADCVVVDIPDEFSGAVVWAGIVPVGDRPVDLRLVVARANAQLSEHQWIRRAERLKAVPRSPNGKAERRSLRERLRADAA</sequence>
<evidence type="ECO:0000259" key="2">
    <source>
        <dbReference type="Pfam" id="PF00501"/>
    </source>
</evidence>
<evidence type="ECO:0000313" key="5">
    <source>
        <dbReference type="Proteomes" id="UP000470520"/>
    </source>
</evidence>
<organism evidence="4 5">
    <name type="scientific">Streptomyces bauhiniae</name>
    <dbReference type="NCBI Taxonomy" id="2340725"/>
    <lineage>
        <taxon>Bacteria</taxon>
        <taxon>Bacillati</taxon>
        <taxon>Actinomycetota</taxon>
        <taxon>Actinomycetes</taxon>
        <taxon>Kitasatosporales</taxon>
        <taxon>Streptomycetaceae</taxon>
        <taxon>Streptomyces</taxon>
    </lineage>
</organism>
<name>A0A7K3QUE6_9ACTN</name>
<feature type="region of interest" description="Disordered" evidence="1">
    <location>
        <begin position="324"/>
        <end position="344"/>
    </location>
</feature>
<dbReference type="InterPro" id="IPR045851">
    <property type="entry name" value="AMP-bd_C_sf"/>
</dbReference>
<dbReference type="AlphaFoldDB" id="A0A7K3QUE6"/>
<feature type="domain" description="AMP-binding enzyme C-terminal" evidence="3">
    <location>
        <begin position="427"/>
        <end position="502"/>
    </location>
</feature>
<evidence type="ECO:0000259" key="3">
    <source>
        <dbReference type="Pfam" id="PF13193"/>
    </source>
</evidence>
<feature type="region of interest" description="Disordered" evidence="1">
    <location>
        <begin position="496"/>
        <end position="517"/>
    </location>
</feature>
<reference evidence="4 5" key="1">
    <citation type="submission" date="2020-01" db="EMBL/GenBank/DDBJ databases">
        <title>Insect and environment-associated Actinomycetes.</title>
        <authorList>
            <person name="Currrie C."/>
            <person name="Chevrette M."/>
            <person name="Carlson C."/>
            <person name="Stubbendieck R."/>
            <person name="Wendt-Pienkowski E."/>
        </authorList>
    </citation>
    <scope>NUCLEOTIDE SEQUENCE [LARGE SCALE GENOMIC DNA]</scope>
    <source>
        <strain evidence="4 5">SID7754</strain>
    </source>
</reference>
<dbReference type="Pfam" id="PF13193">
    <property type="entry name" value="AMP-binding_C"/>
    <property type="match status" value="1"/>
</dbReference>
<evidence type="ECO:0000256" key="1">
    <source>
        <dbReference type="SAM" id="MobiDB-lite"/>
    </source>
</evidence>
<dbReference type="SUPFAM" id="SSF56801">
    <property type="entry name" value="Acetyl-CoA synthetase-like"/>
    <property type="match status" value="1"/>
</dbReference>
<dbReference type="InterPro" id="IPR042099">
    <property type="entry name" value="ANL_N_sf"/>
</dbReference>
<accession>A0A7K3QUE6</accession>
<dbReference type="PANTHER" id="PTHR24096">
    <property type="entry name" value="LONG-CHAIN-FATTY-ACID--COA LIGASE"/>
    <property type="match status" value="1"/>
</dbReference>
<feature type="domain" description="AMP-dependent synthetase/ligase" evidence="2">
    <location>
        <begin position="13"/>
        <end position="378"/>
    </location>
</feature>
<dbReference type="PROSITE" id="PS00455">
    <property type="entry name" value="AMP_BINDING"/>
    <property type="match status" value="1"/>
</dbReference>
<dbReference type="Gene3D" id="3.30.300.30">
    <property type="match status" value="1"/>
</dbReference>
<comment type="caution">
    <text evidence="4">The sequence shown here is derived from an EMBL/GenBank/DDBJ whole genome shotgun (WGS) entry which is preliminary data.</text>
</comment>
<dbReference type="InterPro" id="IPR025110">
    <property type="entry name" value="AMP-bd_C"/>
</dbReference>
<dbReference type="Gene3D" id="3.40.50.12780">
    <property type="entry name" value="N-terminal domain of ligase-like"/>
    <property type="match status" value="1"/>
</dbReference>
<dbReference type="Pfam" id="PF00501">
    <property type="entry name" value="AMP-binding"/>
    <property type="match status" value="1"/>
</dbReference>
<gene>
    <name evidence="4" type="ORF">G3I21_17590</name>
</gene>
<feature type="compositionally biased region" description="Basic and acidic residues" evidence="1">
    <location>
        <begin position="502"/>
        <end position="517"/>
    </location>
</feature>
<dbReference type="GO" id="GO:0016405">
    <property type="term" value="F:CoA-ligase activity"/>
    <property type="evidence" value="ECO:0007669"/>
    <property type="project" value="TreeGrafter"/>
</dbReference>
<keyword evidence="4" id="KW-0436">Ligase</keyword>
<protein>
    <submittedName>
        <fullName evidence="4">Acyl--CoA ligase</fullName>
    </submittedName>
</protein>
<evidence type="ECO:0000313" key="4">
    <source>
        <dbReference type="EMBL" id="NEB93481.1"/>
    </source>
</evidence>